<evidence type="ECO:0000313" key="2">
    <source>
        <dbReference type="EMBL" id="QHT73726.1"/>
    </source>
</evidence>
<protein>
    <recommendedName>
        <fullName evidence="3">HIT domain-containing protein</fullName>
    </recommendedName>
</protein>
<dbReference type="GO" id="GO:0000932">
    <property type="term" value="C:P-body"/>
    <property type="evidence" value="ECO:0007669"/>
    <property type="project" value="TreeGrafter"/>
</dbReference>
<dbReference type="EMBL" id="MN739831">
    <property type="protein sequence ID" value="QHT73726.1"/>
    <property type="molecule type" value="Genomic_DNA"/>
</dbReference>
<reference evidence="2" key="1">
    <citation type="journal article" date="2020" name="Nature">
        <title>Giant virus diversity and host interactions through global metagenomics.</title>
        <authorList>
            <person name="Schulz F."/>
            <person name="Roux S."/>
            <person name="Paez-Espino D."/>
            <person name="Jungbluth S."/>
            <person name="Walsh D.A."/>
            <person name="Denef V.J."/>
            <person name="McMahon K.D."/>
            <person name="Konstantinidis K.T."/>
            <person name="Eloe-Fadrosh E.A."/>
            <person name="Kyrpides N.C."/>
            <person name="Woyke T."/>
        </authorList>
    </citation>
    <scope>NUCLEOTIDE SEQUENCE</scope>
    <source>
        <strain evidence="2">GVMAG-M-3300023179-4</strain>
    </source>
</reference>
<dbReference type="GO" id="GO:0000290">
    <property type="term" value="P:deadenylation-dependent decapping of nuclear-transcribed mRNA"/>
    <property type="evidence" value="ECO:0007669"/>
    <property type="project" value="InterPro"/>
</dbReference>
<dbReference type="SUPFAM" id="SSF54197">
    <property type="entry name" value="HIT-like"/>
    <property type="match status" value="1"/>
</dbReference>
<feature type="region of interest" description="Disordered" evidence="1">
    <location>
        <begin position="37"/>
        <end position="61"/>
    </location>
</feature>
<organism evidence="2">
    <name type="scientific">viral metagenome</name>
    <dbReference type="NCBI Taxonomy" id="1070528"/>
    <lineage>
        <taxon>unclassified sequences</taxon>
        <taxon>metagenomes</taxon>
        <taxon>organismal metagenomes</taxon>
    </lineage>
</organism>
<dbReference type="GO" id="GO:0005634">
    <property type="term" value="C:nucleus"/>
    <property type="evidence" value="ECO:0007669"/>
    <property type="project" value="TreeGrafter"/>
</dbReference>
<proteinExistence type="predicted"/>
<dbReference type="AlphaFoldDB" id="A0A6C0H0E8"/>
<dbReference type="InterPro" id="IPR008594">
    <property type="entry name" value="DcpS/DCS2"/>
</dbReference>
<dbReference type="Gene3D" id="3.30.428.10">
    <property type="entry name" value="HIT-like"/>
    <property type="match status" value="1"/>
</dbReference>
<dbReference type="PANTHER" id="PTHR12978">
    <property type="entry name" value="HISTIDINE TRIAD HIT PROTEIN MEMBER"/>
    <property type="match status" value="1"/>
</dbReference>
<accession>A0A6C0H0E8</accession>
<dbReference type="PANTHER" id="PTHR12978:SF0">
    <property type="entry name" value="M7GPPPX DIPHOSPHATASE"/>
    <property type="match status" value="1"/>
</dbReference>
<feature type="compositionally biased region" description="Basic and acidic residues" evidence="1">
    <location>
        <begin position="45"/>
        <end position="61"/>
    </location>
</feature>
<dbReference type="Pfam" id="PF11969">
    <property type="entry name" value="DcpS_C"/>
    <property type="match status" value="1"/>
</dbReference>
<evidence type="ECO:0000256" key="1">
    <source>
        <dbReference type="SAM" id="MobiDB-lite"/>
    </source>
</evidence>
<dbReference type="InterPro" id="IPR036265">
    <property type="entry name" value="HIT-like_sf"/>
</dbReference>
<dbReference type="GO" id="GO:0000340">
    <property type="term" value="F:RNA 7-methylguanosine cap binding"/>
    <property type="evidence" value="ECO:0007669"/>
    <property type="project" value="TreeGrafter"/>
</dbReference>
<evidence type="ECO:0008006" key="3">
    <source>
        <dbReference type="Google" id="ProtNLM"/>
    </source>
</evidence>
<sequence length="231" mass="27609">MDNLLNDYVTLIGGKKGSYKNKREKIIRPLRGEERHLDAGASSDRPLRGEERHLDAGASSDRPRYLESYEDYKKNILPERLTRNRQWVYDIFDEKKEKEKVLYQDSDFLLIPDIKWDGKDVFELMLVAFFKDKELHSMRDLNGKHIKLLEKVKKTSCKIINDKFKLDENQLKIFFHYRPTVWQLHMHFHCLFLKLPSSSIERAHSIYSVIENLKLDTDYFKKVKIHCFNDN</sequence>
<name>A0A6C0H0E8_9ZZZZ</name>
<dbReference type="GO" id="GO:0016787">
    <property type="term" value="F:hydrolase activity"/>
    <property type="evidence" value="ECO:0007669"/>
    <property type="project" value="InterPro"/>
</dbReference>